<dbReference type="GO" id="GO:0032259">
    <property type="term" value="P:methylation"/>
    <property type="evidence" value="ECO:0007669"/>
    <property type="project" value="UniProtKB-KW"/>
</dbReference>
<evidence type="ECO:0000313" key="14">
    <source>
        <dbReference type="EMBL" id="COW25470.1"/>
    </source>
</evidence>
<evidence type="ECO:0000256" key="3">
    <source>
        <dbReference type="ARBA" id="ARBA00022989"/>
    </source>
</evidence>
<dbReference type="EMBL" id="CFOH01000398">
    <property type="protein sequence ID" value="CFE54918.1"/>
    <property type="molecule type" value="Genomic_DNA"/>
</dbReference>
<dbReference type="EMBL" id="CGCX01001842">
    <property type="protein sequence ID" value="CFS02283.1"/>
    <property type="molecule type" value="Genomic_DNA"/>
</dbReference>
<dbReference type="PANTHER" id="PTHR43847">
    <property type="entry name" value="BLL3993 PROTEIN"/>
    <property type="match status" value="1"/>
</dbReference>
<dbReference type="Proteomes" id="UP000048289">
    <property type="component" value="Unassembled WGS sequence"/>
</dbReference>
<comment type="subcellular location">
    <subcellularLocation>
        <location evidence="1">Membrane</location>
        <topology evidence="1">Multi-pass membrane protein</topology>
    </subcellularLocation>
</comment>
<evidence type="ECO:0000313" key="24">
    <source>
        <dbReference type="Proteomes" id="UP000048289"/>
    </source>
</evidence>
<evidence type="ECO:0000313" key="26">
    <source>
        <dbReference type="Proteomes" id="UP000049023"/>
    </source>
</evidence>
<reference evidence="17" key="7">
    <citation type="submission" date="2018-07" db="EMBL/GenBank/DDBJ databases">
        <authorList>
            <person name="Shah S."/>
            <person name="Brown T."/>
            <person name="Auld S."/>
            <person name="Bratton K."/>
            <person name="Narechania A."/>
            <person name="Mathema B."/>
            <person name="Gandhi N."/>
        </authorList>
    </citation>
    <scope>NUCLEOTIDE SEQUENCE</scope>
    <source>
        <strain evidence="17">32301_S10</strain>
    </source>
</reference>
<evidence type="ECO:0000313" key="7">
    <source>
        <dbReference type="EMBL" id="CFE54918.1"/>
    </source>
</evidence>
<dbReference type="EMBL" id="QTBD01000221">
    <property type="protein sequence ID" value="REQ48172.1"/>
    <property type="molecule type" value="Genomic_DNA"/>
</dbReference>
<dbReference type="EMBL" id="CNFT01000016">
    <property type="protein sequence ID" value="CKQ79092.1"/>
    <property type="molecule type" value="Genomic_DNA"/>
</dbReference>
<dbReference type="Proteomes" id="UP000050164">
    <property type="component" value="Unassembled WGS sequence"/>
</dbReference>
<evidence type="ECO:0000313" key="8">
    <source>
        <dbReference type="EMBL" id="CFS02283.1"/>
    </source>
</evidence>
<evidence type="ECO:0000313" key="19">
    <source>
        <dbReference type="Proteomes" id="UP000038802"/>
    </source>
</evidence>
<evidence type="ECO:0000313" key="18">
    <source>
        <dbReference type="EMBL" id="VCU50726.1"/>
    </source>
</evidence>
<dbReference type="GO" id="GO:0016020">
    <property type="term" value="C:membrane"/>
    <property type="evidence" value="ECO:0007669"/>
    <property type="project" value="UniProtKB-SubCell"/>
</dbReference>
<reference evidence="14" key="3">
    <citation type="submission" date="2015-03" db="EMBL/GenBank/DDBJ databases">
        <authorList>
            <person name="Murphy D."/>
        </authorList>
    </citation>
    <scope>NUCLEOTIDE SEQUENCE [LARGE SCALE GENOMIC DNA]</scope>
    <source>
        <strain evidence="14">K00500041</strain>
    </source>
</reference>
<accession>A0A0E8UZZ7</accession>
<reference evidence="17 30" key="5">
    <citation type="journal article" date="2017" name="N. Engl. J. Med.">
        <title>Transmission of Extensively Drug-Resistant Tuberculosis in South Africa.</title>
        <authorList>
            <person name="Shah N.S."/>
            <person name="Auld S.C."/>
            <person name="Brust J.C."/>
            <person name="Mathema B."/>
            <person name="Ismail N."/>
            <person name="Moodley P."/>
            <person name="Mlisana K."/>
            <person name="Allana S."/>
            <person name="Campbell A."/>
            <person name="Mthiyane T."/>
            <person name="Morris N."/>
            <person name="Mpangase P."/>
            <person name="van der Meulen H."/>
            <person name="Omar S.V."/>
            <person name="Brown T.S."/>
            <person name="Narechania A."/>
            <person name="Shaskina E."/>
            <person name="Kapwata T."/>
            <person name="Kreiswirth B."/>
            <person name="Gandhi N.R."/>
        </authorList>
    </citation>
    <scope>NUCLEOTIDE SEQUENCE [LARGE SCALE GENOMIC DNA]</scope>
    <source>
        <strain evidence="17 30">32301_S10</strain>
    </source>
</reference>
<evidence type="ECO:0000256" key="4">
    <source>
        <dbReference type="ARBA" id="ARBA00023136"/>
    </source>
</evidence>
<dbReference type="EMBL" id="CFOE01000391">
    <property type="protein sequence ID" value="CFE41014.1"/>
    <property type="molecule type" value="Genomic_DNA"/>
</dbReference>
<evidence type="ECO:0000313" key="22">
    <source>
        <dbReference type="Proteomes" id="UP000046680"/>
    </source>
</evidence>
<keyword evidence="3 5" id="KW-1133">Transmembrane helix</keyword>
<evidence type="ECO:0000256" key="5">
    <source>
        <dbReference type="SAM" id="Phobius"/>
    </source>
</evidence>
<evidence type="ECO:0000313" key="28">
    <source>
        <dbReference type="Proteomes" id="UP000050164"/>
    </source>
</evidence>
<evidence type="ECO:0000313" key="20">
    <source>
        <dbReference type="Proteomes" id="UP000044938"/>
    </source>
</evidence>
<evidence type="ECO:0000313" key="30">
    <source>
        <dbReference type="Proteomes" id="UP000256381"/>
    </source>
</evidence>
<dbReference type="Proteomes" id="UP000046947">
    <property type="component" value="Unassembled WGS sequence"/>
</dbReference>
<evidence type="ECO:0000313" key="25">
    <source>
        <dbReference type="Proteomes" id="UP000048948"/>
    </source>
</evidence>
<reference evidence="19 20" key="2">
    <citation type="submission" date="2015-03" db="EMBL/GenBank/DDBJ databases">
        <authorList>
            <consortium name="Pathogen Informatics"/>
        </authorList>
    </citation>
    <scope>NUCLEOTIDE SEQUENCE [LARGE SCALE GENOMIC DNA]</scope>
    <source>
        <strain evidence="11 25">Bir 172</strain>
        <strain evidence="9 28">Bir 185</strain>
        <strain evidence="10 26">Bir 187</strain>
        <strain evidence="8 22">C09601061</strain>
        <strain evidence="13 21">G09801536</strain>
        <strain evidence="6 24">G09901357</strain>
        <strain evidence="7 23">H09601792</strain>
        <strain evidence="19">K00500041</strain>
        <strain evidence="15 20">M09401471</strain>
    </source>
</reference>
<keyword evidence="2 5" id="KW-0812">Transmembrane</keyword>
<dbReference type="Gene3D" id="1.20.120.1630">
    <property type="match status" value="1"/>
</dbReference>
<reference evidence="16 29" key="4">
    <citation type="submission" date="2016-04" db="EMBL/GenBank/DDBJ databases">
        <authorList>
            <person name="Bigi M."/>
            <person name="Bigi F."/>
            <person name="Soria M.A."/>
        </authorList>
    </citation>
    <scope>NUCLEOTIDE SEQUENCE [LARGE SCALE GENOMIC DNA]</scope>
    <source>
        <strain evidence="16 29">6548</strain>
    </source>
</reference>
<evidence type="ECO:0000313" key="29">
    <source>
        <dbReference type="Proteomes" id="UP000189452"/>
    </source>
</evidence>
<name>A0A0E8UZZ7_MYCTX</name>
<reference evidence="12 27" key="1">
    <citation type="submission" date="2015-03" db="EMBL/GenBank/DDBJ databases">
        <authorList>
            <consortium name="Pathogen Informatics"/>
            <person name="Murphy D."/>
        </authorList>
    </citation>
    <scope>NUCLEOTIDE SEQUENCE [LARGE SCALE GENOMIC DNA]</scope>
    <source>
        <strain evidence="12 27">0268S</strain>
    </source>
</reference>
<proteinExistence type="predicted"/>
<dbReference type="EMBL" id="COPH01000005">
    <property type="protein sequence ID" value="CLV66606.1"/>
    <property type="molecule type" value="Genomic_DNA"/>
</dbReference>
<dbReference type="EMBL" id="LWDQ01000001">
    <property type="protein sequence ID" value="OMH60385.1"/>
    <property type="molecule type" value="Genomic_DNA"/>
</dbReference>
<dbReference type="Proteomes" id="UP000046680">
    <property type="component" value="Unassembled WGS sequence"/>
</dbReference>
<evidence type="ECO:0000256" key="1">
    <source>
        <dbReference type="ARBA" id="ARBA00004141"/>
    </source>
</evidence>
<evidence type="ECO:0000256" key="2">
    <source>
        <dbReference type="ARBA" id="ARBA00022692"/>
    </source>
</evidence>
<keyword evidence="4 5" id="KW-0472">Membrane</keyword>
<feature type="transmembrane region" description="Helical" evidence="5">
    <location>
        <begin position="79"/>
        <end position="105"/>
    </location>
</feature>
<dbReference type="Proteomes" id="UP000050139">
    <property type="component" value="Unassembled WGS sequence"/>
</dbReference>
<evidence type="ECO:0000313" key="15">
    <source>
        <dbReference type="EMBL" id="COX04918.1"/>
    </source>
</evidence>
<dbReference type="InterPro" id="IPR007269">
    <property type="entry name" value="ICMT_MeTrfase"/>
</dbReference>
<keyword evidence="16" id="KW-0489">Methyltransferase</keyword>
<dbReference type="EMBL" id="CNGE01000030">
    <property type="protein sequence ID" value="CKR65296.1"/>
    <property type="molecule type" value="Genomic_DNA"/>
</dbReference>
<keyword evidence="16" id="KW-0808">Transferase</keyword>
<evidence type="ECO:0000313" key="21">
    <source>
        <dbReference type="Proteomes" id="UP000045842"/>
    </source>
</evidence>
<reference evidence="18 31" key="8">
    <citation type="submission" date="2018-08" db="EMBL/GenBank/DDBJ databases">
        <authorList>
            <person name="Fokvardsen B D."/>
            <person name="Norman A."/>
        </authorList>
    </citation>
    <scope>NUCLEOTIDE SEQUENCE [LARGE SCALE GENOMIC DNA]</scope>
    <source>
        <strain evidence="18 31">DKC2</strain>
    </source>
</reference>
<dbReference type="EMBL" id="CSAE01000410">
    <property type="protein sequence ID" value="COW25470.1"/>
    <property type="molecule type" value="Genomic_DNA"/>
</dbReference>
<dbReference type="Proteomes" id="UP000038802">
    <property type="component" value="Unassembled WGS sequence"/>
</dbReference>
<dbReference type="EMBL" id="CNFU01000326">
    <property type="protein sequence ID" value="CKR62520.1"/>
    <property type="molecule type" value="Genomic_DNA"/>
</dbReference>
<dbReference type="InterPro" id="IPR052527">
    <property type="entry name" value="Metal_cation-efflux_comp"/>
</dbReference>
<dbReference type="Proteomes" id="UP000256381">
    <property type="component" value="Unassembled WGS sequence"/>
</dbReference>
<gene>
    <name evidence="16" type="ORF">A4S10_02560</name>
    <name evidence="18" type="ORF">DKC2_2573</name>
    <name evidence="17" type="ORF">DSJ38_19740</name>
    <name evidence="8" type="ORF">ERS007657_03619</name>
    <name evidence="13" type="ORF">ERS007679_02884</name>
    <name evidence="6" type="ORF">ERS007681_02728</name>
    <name evidence="7" type="ORF">ERS007688_02399</name>
    <name evidence="14" type="ORF">ERS007703_03190</name>
    <name evidence="15" type="ORF">ERS007720_03809</name>
    <name evidence="11" type="ORF">ERS027646_00321</name>
    <name evidence="9" type="ORF">ERS027659_00139</name>
    <name evidence="10" type="ORF">ERS027661_01779</name>
    <name evidence="12" type="ORF">ERS094118_00849</name>
</gene>
<evidence type="ECO:0000313" key="13">
    <source>
        <dbReference type="EMBL" id="COW00090.1"/>
    </source>
</evidence>
<dbReference type="Proteomes" id="UP000045842">
    <property type="component" value="Unassembled WGS sequence"/>
</dbReference>
<feature type="transmembrane region" description="Helical" evidence="5">
    <location>
        <begin position="23"/>
        <end position="43"/>
    </location>
</feature>
<dbReference type="Proteomes" id="UP000189452">
    <property type="component" value="Chromosome"/>
</dbReference>
<dbReference type="EMBL" id="CSAD01000445">
    <property type="protein sequence ID" value="COW00090.1"/>
    <property type="molecule type" value="Genomic_DNA"/>
</dbReference>
<dbReference type="STRING" id="115862.BBG46_12770"/>
<dbReference type="EMBL" id="CSAJ01000674">
    <property type="protein sequence ID" value="COX04918.1"/>
    <property type="molecule type" value="Genomic_DNA"/>
</dbReference>
<dbReference type="Proteomes" id="UP000300237">
    <property type="component" value="Chromosome"/>
</dbReference>
<evidence type="ECO:0000313" key="11">
    <source>
        <dbReference type="EMBL" id="CKR65296.1"/>
    </source>
</evidence>
<dbReference type="PANTHER" id="PTHR43847:SF1">
    <property type="entry name" value="BLL3993 PROTEIN"/>
    <property type="match status" value="1"/>
</dbReference>
<evidence type="ECO:0000313" key="31">
    <source>
        <dbReference type="Proteomes" id="UP000300237"/>
    </source>
</evidence>
<dbReference type="Proteomes" id="UP000044938">
    <property type="component" value="Unassembled WGS sequence"/>
</dbReference>
<protein>
    <submittedName>
        <fullName evidence="14">Conserved membrane protein of uncharacterized function</fullName>
    </submittedName>
    <submittedName>
        <fullName evidence="16">Isoprenylcysteine carboxyl methyltransferase (ICMT) family protein</fullName>
    </submittedName>
    <submittedName>
        <fullName evidence="17">Isoprenylcysteine carboxylmethyltransferase family protein</fullName>
    </submittedName>
    <submittedName>
        <fullName evidence="18">Transmembrane protein</fullName>
    </submittedName>
</protein>
<dbReference type="Proteomes" id="UP000048948">
    <property type="component" value="Unassembled WGS sequence"/>
</dbReference>
<dbReference type="GO" id="GO:0004671">
    <property type="term" value="F:protein C-terminal S-isoprenylcysteine carboxyl O-methyltransferase activity"/>
    <property type="evidence" value="ECO:0007669"/>
    <property type="project" value="InterPro"/>
</dbReference>
<dbReference type="Pfam" id="PF04140">
    <property type="entry name" value="ICMT"/>
    <property type="match status" value="1"/>
</dbReference>
<evidence type="ECO:0000313" key="10">
    <source>
        <dbReference type="EMBL" id="CKR62520.1"/>
    </source>
</evidence>
<evidence type="ECO:0000313" key="27">
    <source>
        <dbReference type="Proteomes" id="UP000050139"/>
    </source>
</evidence>
<dbReference type="Proteomes" id="UP000049023">
    <property type="component" value="Unassembled WGS sequence"/>
</dbReference>
<dbReference type="EMBL" id="LR027516">
    <property type="protein sequence ID" value="VCU50726.1"/>
    <property type="molecule type" value="Genomic_DNA"/>
</dbReference>
<dbReference type="PATRIC" id="fig|1773.211.peg.1610"/>
<evidence type="ECO:0000313" key="17">
    <source>
        <dbReference type="EMBL" id="REQ48172.1"/>
    </source>
</evidence>
<evidence type="ECO:0000313" key="16">
    <source>
        <dbReference type="EMBL" id="OMH60385.1"/>
    </source>
</evidence>
<dbReference type="AlphaFoldDB" id="A0A0E8UZZ7"/>
<organism evidence="14 19">
    <name type="scientific">Mycobacterium tuberculosis</name>
    <dbReference type="NCBI Taxonomy" id="1773"/>
    <lineage>
        <taxon>Bacteria</taxon>
        <taxon>Bacillati</taxon>
        <taxon>Actinomycetota</taxon>
        <taxon>Actinomycetes</taxon>
        <taxon>Mycobacteriales</taxon>
        <taxon>Mycobacteriaceae</taxon>
        <taxon>Mycobacterium</taxon>
        <taxon>Mycobacterium tuberculosis complex</taxon>
    </lineage>
</organism>
<sequence>MTVVAAVLQRTNVVQPLNTLRMVWIQVAGIIPATAGIAATVYAQLAMGDSWRIGVDEQENTTLVRTGPFKWVRHPIYTAMMAFGLGLLLVTPNLVALAGFILLVATLEVHVRRVEEPYLLRTHSAVYRGYTASVGRFVPGVGLIR</sequence>
<reference evidence="16 29" key="6">
    <citation type="submission" date="2017-02" db="EMBL/GenBank/DDBJ databases">
        <title>Protein polymorphisms may explain contrasting epidemiological fitness of two variants of a multidrug-resistant Mycobacterium tuberculosis strain.</title>
        <authorList>
            <person name="Bigi M.M."/>
            <person name="Lopez B."/>
            <person name="Blanco F.C."/>
            <person name="Sasiain M.C."/>
            <person name="De La Barrera S."/>
            <person name="Ritacco V."/>
            <person name="Bigi F."/>
            <person name="Soria M.A."/>
        </authorList>
    </citation>
    <scope>NUCLEOTIDE SEQUENCE [LARGE SCALE GENOMIC DNA]</scope>
    <source>
        <strain evidence="16 29">6548</strain>
    </source>
</reference>
<evidence type="ECO:0000313" key="23">
    <source>
        <dbReference type="Proteomes" id="UP000046947"/>
    </source>
</evidence>
<evidence type="ECO:0000313" key="12">
    <source>
        <dbReference type="EMBL" id="CLV66606.1"/>
    </source>
</evidence>
<evidence type="ECO:0000313" key="6">
    <source>
        <dbReference type="EMBL" id="CFE41014.1"/>
    </source>
</evidence>
<evidence type="ECO:0000313" key="9">
    <source>
        <dbReference type="EMBL" id="CKQ79092.1"/>
    </source>
</evidence>